<name>A0A3S4FNW4_SERRU</name>
<dbReference type="AlphaFoldDB" id="A0A3S4FNW4"/>
<protein>
    <recommendedName>
        <fullName evidence="3">DUF551 domain-containing protein</fullName>
    </recommendedName>
</protein>
<accession>A0A3S4FNW4</accession>
<evidence type="ECO:0000313" key="1">
    <source>
        <dbReference type="EMBL" id="VEA68502.1"/>
    </source>
</evidence>
<gene>
    <name evidence="1" type="ORF">NCTC9419_00468</name>
</gene>
<evidence type="ECO:0000313" key="2">
    <source>
        <dbReference type="Proteomes" id="UP000271603"/>
    </source>
</evidence>
<dbReference type="Proteomes" id="UP000271603">
    <property type="component" value="Chromosome"/>
</dbReference>
<organism evidence="1 2">
    <name type="scientific">Serratia rubidaea</name>
    <name type="common">Serratia marinorubra</name>
    <dbReference type="NCBI Taxonomy" id="61652"/>
    <lineage>
        <taxon>Bacteria</taxon>
        <taxon>Pseudomonadati</taxon>
        <taxon>Pseudomonadota</taxon>
        <taxon>Gammaproteobacteria</taxon>
        <taxon>Enterobacterales</taxon>
        <taxon>Yersiniaceae</taxon>
        <taxon>Serratia</taxon>
    </lineage>
</organism>
<sequence length="80" mass="8998">MIFKLEFLPSSVTPPPDSQGKKHLVICDEGDYFLGHPMFDNEGDFLCFIVDEIGDSGFPFHQDDYVAWASLPDTDGVTER</sequence>
<proteinExistence type="predicted"/>
<dbReference type="EMBL" id="LR134155">
    <property type="protein sequence ID" value="VEA68502.1"/>
    <property type="molecule type" value="Genomic_DNA"/>
</dbReference>
<reference evidence="1 2" key="1">
    <citation type="submission" date="2018-12" db="EMBL/GenBank/DDBJ databases">
        <authorList>
            <consortium name="Pathogen Informatics"/>
        </authorList>
    </citation>
    <scope>NUCLEOTIDE SEQUENCE [LARGE SCALE GENOMIC DNA]</scope>
    <source>
        <strain evidence="1 2">NCTC9419</strain>
    </source>
</reference>
<evidence type="ECO:0008006" key="3">
    <source>
        <dbReference type="Google" id="ProtNLM"/>
    </source>
</evidence>